<dbReference type="Pfam" id="PF03992">
    <property type="entry name" value="ABM"/>
    <property type="match status" value="1"/>
</dbReference>
<dbReference type="Proteomes" id="UP000306402">
    <property type="component" value="Unassembled WGS sequence"/>
</dbReference>
<dbReference type="PROSITE" id="PS51725">
    <property type="entry name" value="ABM"/>
    <property type="match status" value="1"/>
</dbReference>
<comment type="caution">
    <text evidence="3">The sequence shown here is derived from an EMBL/GenBank/DDBJ whole genome shotgun (WGS) entry which is preliminary data.</text>
</comment>
<dbReference type="RefSeq" id="WP_138365788.1">
    <property type="nucleotide sequence ID" value="NZ_VCEJ01000004.1"/>
</dbReference>
<dbReference type="SUPFAM" id="SSF54909">
    <property type="entry name" value="Dimeric alpha+beta barrel"/>
    <property type="match status" value="1"/>
</dbReference>
<protein>
    <submittedName>
        <fullName evidence="3">Antibiotic biosynthesis monooxygenase</fullName>
    </submittedName>
</protein>
<keyword evidence="4" id="KW-1185">Reference proteome</keyword>
<evidence type="ECO:0000259" key="2">
    <source>
        <dbReference type="PROSITE" id="PS51725"/>
    </source>
</evidence>
<name>A0A5R9KW60_9BACT</name>
<dbReference type="InterPro" id="IPR011008">
    <property type="entry name" value="Dimeric_a/b-barrel"/>
</dbReference>
<keyword evidence="3" id="KW-0560">Oxidoreductase</keyword>
<accession>A0A5R9KW60</accession>
<evidence type="ECO:0000313" key="3">
    <source>
        <dbReference type="EMBL" id="TLV00408.1"/>
    </source>
</evidence>
<dbReference type="AlphaFoldDB" id="A0A5R9KW60"/>
<evidence type="ECO:0000256" key="1">
    <source>
        <dbReference type="SAM" id="SignalP"/>
    </source>
</evidence>
<dbReference type="GO" id="GO:0004497">
    <property type="term" value="F:monooxygenase activity"/>
    <property type="evidence" value="ECO:0007669"/>
    <property type="project" value="UniProtKB-KW"/>
</dbReference>
<feature type="domain" description="ABM" evidence="2">
    <location>
        <begin position="24"/>
        <end position="116"/>
    </location>
</feature>
<proteinExistence type="predicted"/>
<dbReference type="InterPro" id="IPR007138">
    <property type="entry name" value="ABM_dom"/>
</dbReference>
<keyword evidence="1" id="KW-0732">Signal</keyword>
<gene>
    <name evidence="3" type="ORF">FEN17_13030</name>
</gene>
<keyword evidence="3" id="KW-0503">Monooxygenase</keyword>
<reference evidence="3 4" key="1">
    <citation type="submission" date="2019-05" db="EMBL/GenBank/DDBJ databases">
        <authorList>
            <person name="Qu J.-H."/>
        </authorList>
    </citation>
    <scope>NUCLEOTIDE SEQUENCE [LARGE SCALE GENOMIC DNA]</scope>
    <source>
        <strain evidence="3 4">T17</strain>
    </source>
</reference>
<dbReference type="OrthoDB" id="9812754at2"/>
<dbReference type="Gene3D" id="3.30.70.100">
    <property type="match status" value="1"/>
</dbReference>
<organism evidence="3 4">
    <name type="scientific">Dyadobacter luticola</name>
    <dbReference type="NCBI Taxonomy" id="1979387"/>
    <lineage>
        <taxon>Bacteria</taxon>
        <taxon>Pseudomonadati</taxon>
        <taxon>Bacteroidota</taxon>
        <taxon>Cytophagia</taxon>
        <taxon>Cytophagales</taxon>
        <taxon>Spirosomataceae</taxon>
        <taxon>Dyadobacter</taxon>
    </lineage>
</organism>
<dbReference type="EMBL" id="VCEJ01000004">
    <property type="protein sequence ID" value="TLV00408.1"/>
    <property type="molecule type" value="Genomic_DNA"/>
</dbReference>
<evidence type="ECO:0000313" key="4">
    <source>
        <dbReference type="Proteomes" id="UP000306402"/>
    </source>
</evidence>
<feature type="signal peptide" evidence="1">
    <location>
        <begin position="1"/>
        <end position="18"/>
    </location>
</feature>
<feature type="chain" id="PRO_5024328118" evidence="1">
    <location>
        <begin position="19"/>
        <end position="129"/>
    </location>
</feature>
<sequence>MKLILTILLTFQCIYASAQTSPMLVRISEIEIFPKYLKEYTAILKTEAAASVKLEQGVVAIFPMFQKADSTQCRIVEIYASREAYQSHLKTPHFQHYKTSTVKMVKSLKLVDMNAVDEVTMKLLFRKDK</sequence>